<evidence type="ECO:0000259" key="6">
    <source>
        <dbReference type="SMART" id="SM00983"/>
    </source>
</evidence>
<keyword evidence="1 7" id="KW-0808">Transferase</keyword>
<evidence type="ECO:0000256" key="3">
    <source>
        <dbReference type="ARBA" id="ARBA00022777"/>
    </source>
</evidence>
<dbReference type="GO" id="GO:0004788">
    <property type="term" value="F:thiamine diphosphokinase activity"/>
    <property type="evidence" value="ECO:0007669"/>
    <property type="project" value="UniProtKB-UniRule"/>
</dbReference>
<protein>
    <recommendedName>
        <fullName evidence="5">Thiamine diphosphokinase</fullName>
        <ecNumber evidence="5">2.7.6.2</ecNumber>
    </recommendedName>
</protein>
<dbReference type="Pfam" id="PF04263">
    <property type="entry name" value="TPK_catalytic"/>
    <property type="match status" value="1"/>
</dbReference>
<dbReference type="InterPro" id="IPR007373">
    <property type="entry name" value="Thiamin_PyroPKinase_B1-bd"/>
</dbReference>
<keyword evidence="3 7" id="KW-0418">Kinase</keyword>
<dbReference type="Proteomes" id="UP000254924">
    <property type="component" value="Unassembled WGS sequence"/>
</dbReference>
<proteinExistence type="predicted"/>
<keyword evidence="2" id="KW-0547">Nucleotide-binding</keyword>
<dbReference type="SUPFAM" id="SSF63999">
    <property type="entry name" value="Thiamin pyrophosphokinase, catalytic domain"/>
    <property type="match status" value="1"/>
</dbReference>
<dbReference type="PANTHER" id="PTHR41299">
    <property type="entry name" value="THIAMINE PYROPHOSPHOKINASE"/>
    <property type="match status" value="1"/>
</dbReference>
<dbReference type="InterPro" id="IPR007371">
    <property type="entry name" value="TPK_catalytic"/>
</dbReference>
<gene>
    <name evidence="7" type="primary">thiN</name>
    <name evidence="7" type="ORF">NCTC12224_00391</name>
</gene>
<evidence type="ECO:0000256" key="1">
    <source>
        <dbReference type="ARBA" id="ARBA00022679"/>
    </source>
</evidence>
<evidence type="ECO:0000256" key="5">
    <source>
        <dbReference type="NCBIfam" id="TIGR01378"/>
    </source>
</evidence>
<keyword evidence="8" id="KW-1185">Reference proteome</keyword>
<dbReference type="CDD" id="cd07995">
    <property type="entry name" value="TPK"/>
    <property type="match status" value="1"/>
</dbReference>
<dbReference type="GO" id="GO:0016301">
    <property type="term" value="F:kinase activity"/>
    <property type="evidence" value="ECO:0007669"/>
    <property type="project" value="UniProtKB-KW"/>
</dbReference>
<dbReference type="GO" id="GO:0006772">
    <property type="term" value="P:thiamine metabolic process"/>
    <property type="evidence" value="ECO:0007669"/>
    <property type="project" value="UniProtKB-UniRule"/>
</dbReference>
<reference evidence="7 8" key="1">
    <citation type="submission" date="2018-06" db="EMBL/GenBank/DDBJ databases">
        <authorList>
            <consortium name="Pathogen Informatics"/>
            <person name="Doyle S."/>
        </authorList>
    </citation>
    <scope>NUCLEOTIDE SEQUENCE [LARGE SCALE GENOMIC DNA]</scope>
    <source>
        <strain evidence="7 8">NCTC12224</strain>
    </source>
</reference>
<sequence length="213" mass="23982">MHSMTNIAVLAGGAPSFIPKVYDYYVGVDRGALRLLEEDYPLHLAIGDFDSVSQTELETIKTKAQFFVQALAEKDDTDTELALKEVFSRYPKAQVTVYGAFGGRIDHFLSNVFLPSLPDLTAYMQQIRLCDAYNNIRYCPAGTHTIVPTENEGSLAFLVEGDGILNIRGAKYELTEDNYFIQKVYTSNEFINQPVTLTLDKGYVIVIESRDWR</sequence>
<keyword evidence="4" id="KW-0067">ATP-binding</keyword>
<name>A0A380K362_9STRE</name>
<dbReference type="InterPro" id="IPR006282">
    <property type="entry name" value="Thi_PPkinase"/>
</dbReference>
<evidence type="ECO:0000256" key="4">
    <source>
        <dbReference type="ARBA" id="ARBA00022840"/>
    </source>
</evidence>
<dbReference type="InterPro" id="IPR036759">
    <property type="entry name" value="TPK_catalytic_sf"/>
</dbReference>
<dbReference type="GO" id="GO:0009229">
    <property type="term" value="P:thiamine diphosphate biosynthetic process"/>
    <property type="evidence" value="ECO:0007669"/>
    <property type="project" value="InterPro"/>
</dbReference>
<dbReference type="NCBIfam" id="TIGR01378">
    <property type="entry name" value="thi_PPkinase"/>
    <property type="match status" value="1"/>
</dbReference>
<dbReference type="GO" id="GO:0005524">
    <property type="term" value="F:ATP binding"/>
    <property type="evidence" value="ECO:0007669"/>
    <property type="project" value="UniProtKB-KW"/>
</dbReference>
<dbReference type="Gene3D" id="3.40.50.10240">
    <property type="entry name" value="Thiamin pyrophosphokinase, catalytic domain"/>
    <property type="match status" value="1"/>
</dbReference>
<accession>A0A380K362</accession>
<dbReference type="EMBL" id="UHFN01000007">
    <property type="protein sequence ID" value="SUN59496.1"/>
    <property type="molecule type" value="Genomic_DNA"/>
</dbReference>
<dbReference type="GO" id="GO:0030975">
    <property type="term" value="F:thiamine binding"/>
    <property type="evidence" value="ECO:0007669"/>
    <property type="project" value="InterPro"/>
</dbReference>
<dbReference type="SMART" id="SM00983">
    <property type="entry name" value="TPK_B1_binding"/>
    <property type="match status" value="1"/>
</dbReference>
<dbReference type="PANTHER" id="PTHR41299:SF1">
    <property type="entry name" value="THIAMINE PYROPHOSPHOKINASE"/>
    <property type="match status" value="1"/>
</dbReference>
<evidence type="ECO:0000256" key="2">
    <source>
        <dbReference type="ARBA" id="ARBA00022741"/>
    </source>
</evidence>
<feature type="domain" description="Thiamin pyrophosphokinase thiamin-binding" evidence="6">
    <location>
        <begin position="142"/>
        <end position="205"/>
    </location>
</feature>
<dbReference type="AlphaFoldDB" id="A0A380K362"/>
<organism evidence="7 8">
    <name type="scientific">Streptococcus hyointestinalis</name>
    <dbReference type="NCBI Taxonomy" id="1337"/>
    <lineage>
        <taxon>Bacteria</taxon>
        <taxon>Bacillati</taxon>
        <taxon>Bacillota</taxon>
        <taxon>Bacilli</taxon>
        <taxon>Lactobacillales</taxon>
        <taxon>Streptococcaceae</taxon>
        <taxon>Streptococcus</taxon>
    </lineage>
</organism>
<dbReference type="EC" id="2.7.6.2" evidence="5"/>
<dbReference type="Pfam" id="PF04265">
    <property type="entry name" value="TPK_B1_binding"/>
    <property type="match status" value="1"/>
</dbReference>
<dbReference type="InterPro" id="IPR053149">
    <property type="entry name" value="TPK"/>
</dbReference>
<evidence type="ECO:0000313" key="8">
    <source>
        <dbReference type="Proteomes" id="UP000254924"/>
    </source>
</evidence>
<evidence type="ECO:0000313" key="7">
    <source>
        <dbReference type="EMBL" id="SUN59496.1"/>
    </source>
</evidence>